<dbReference type="InterPro" id="IPR051540">
    <property type="entry name" value="S-2-haloacid_dehalogenase"/>
</dbReference>
<dbReference type="GO" id="GO:0016791">
    <property type="term" value="F:phosphatase activity"/>
    <property type="evidence" value="ECO:0007669"/>
    <property type="project" value="UniProtKB-ARBA"/>
</dbReference>
<dbReference type="InterPro" id="IPR006328">
    <property type="entry name" value="2-HAD"/>
</dbReference>
<accession>A0AAN7AJ70</accession>
<evidence type="ECO:0000313" key="4">
    <source>
        <dbReference type="Proteomes" id="UP001302126"/>
    </source>
</evidence>
<dbReference type="PANTHER" id="PTHR43316">
    <property type="entry name" value="HYDROLASE, HALOACID DELAHOGENASE-RELATED"/>
    <property type="match status" value="1"/>
</dbReference>
<dbReference type="SUPFAM" id="SSF56784">
    <property type="entry name" value="HAD-like"/>
    <property type="match status" value="1"/>
</dbReference>
<dbReference type="SFLD" id="SFLDS00003">
    <property type="entry name" value="Haloacid_Dehalogenase"/>
    <property type="match status" value="1"/>
</dbReference>
<evidence type="ECO:0000256" key="1">
    <source>
        <dbReference type="ARBA" id="ARBA00008106"/>
    </source>
</evidence>
<dbReference type="PANTHER" id="PTHR43316:SF3">
    <property type="entry name" value="HALOACID DEHALOGENASE, TYPE II (AFU_ORTHOLOGUE AFUA_2G07750)-RELATED"/>
    <property type="match status" value="1"/>
</dbReference>
<dbReference type="InterPro" id="IPR006439">
    <property type="entry name" value="HAD-SF_hydro_IA"/>
</dbReference>
<gene>
    <name evidence="3" type="ORF">QBC35DRAFT_62633</name>
</gene>
<dbReference type="NCBIfam" id="TIGR01428">
    <property type="entry name" value="HAD_type_II"/>
    <property type="match status" value="1"/>
</dbReference>
<proteinExistence type="inferred from homology"/>
<dbReference type="InterPro" id="IPR036412">
    <property type="entry name" value="HAD-like_sf"/>
</dbReference>
<dbReference type="GO" id="GO:0019120">
    <property type="term" value="F:hydrolase activity, acting on acid halide bonds, in C-halide compounds"/>
    <property type="evidence" value="ECO:0007669"/>
    <property type="project" value="InterPro"/>
</dbReference>
<dbReference type="InterPro" id="IPR023198">
    <property type="entry name" value="PGP-like_dom2"/>
</dbReference>
<dbReference type="InterPro" id="IPR023214">
    <property type="entry name" value="HAD_sf"/>
</dbReference>
<dbReference type="Proteomes" id="UP001302126">
    <property type="component" value="Unassembled WGS sequence"/>
</dbReference>
<organism evidence="3 4">
    <name type="scientific">Podospora australis</name>
    <dbReference type="NCBI Taxonomy" id="1536484"/>
    <lineage>
        <taxon>Eukaryota</taxon>
        <taxon>Fungi</taxon>
        <taxon>Dikarya</taxon>
        <taxon>Ascomycota</taxon>
        <taxon>Pezizomycotina</taxon>
        <taxon>Sordariomycetes</taxon>
        <taxon>Sordariomycetidae</taxon>
        <taxon>Sordariales</taxon>
        <taxon>Podosporaceae</taxon>
        <taxon>Podospora</taxon>
    </lineage>
</organism>
<dbReference type="Pfam" id="PF00702">
    <property type="entry name" value="Hydrolase"/>
    <property type="match status" value="1"/>
</dbReference>
<evidence type="ECO:0000313" key="3">
    <source>
        <dbReference type="EMBL" id="KAK4190656.1"/>
    </source>
</evidence>
<keyword evidence="2" id="KW-0378">Hydrolase</keyword>
<dbReference type="EMBL" id="MU864364">
    <property type="protein sequence ID" value="KAK4190656.1"/>
    <property type="molecule type" value="Genomic_DNA"/>
</dbReference>
<dbReference type="PRINTS" id="PR00413">
    <property type="entry name" value="HADHALOGNASE"/>
</dbReference>
<keyword evidence="4" id="KW-1185">Reference proteome</keyword>
<dbReference type="SFLD" id="SFLDG01129">
    <property type="entry name" value="C1.5:_HAD__Beta-PGM__Phosphata"/>
    <property type="match status" value="1"/>
</dbReference>
<dbReference type="NCBIfam" id="TIGR01493">
    <property type="entry name" value="HAD-SF-IA-v2"/>
    <property type="match status" value="1"/>
</dbReference>
<name>A0AAN7AJ70_9PEZI</name>
<evidence type="ECO:0000256" key="2">
    <source>
        <dbReference type="ARBA" id="ARBA00022801"/>
    </source>
</evidence>
<dbReference type="Gene3D" id="1.10.150.240">
    <property type="entry name" value="Putative phosphatase, domain 2"/>
    <property type="match status" value="1"/>
</dbReference>
<reference evidence="3" key="1">
    <citation type="journal article" date="2023" name="Mol. Phylogenet. Evol.">
        <title>Genome-scale phylogeny and comparative genomics of the fungal order Sordariales.</title>
        <authorList>
            <person name="Hensen N."/>
            <person name="Bonometti L."/>
            <person name="Westerberg I."/>
            <person name="Brannstrom I.O."/>
            <person name="Guillou S."/>
            <person name="Cros-Aarteil S."/>
            <person name="Calhoun S."/>
            <person name="Haridas S."/>
            <person name="Kuo A."/>
            <person name="Mondo S."/>
            <person name="Pangilinan J."/>
            <person name="Riley R."/>
            <person name="LaButti K."/>
            <person name="Andreopoulos B."/>
            <person name="Lipzen A."/>
            <person name="Chen C."/>
            <person name="Yan M."/>
            <person name="Daum C."/>
            <person name="Ng V."/>
            <person name="Clum A."/>
            <person name="Steindorff A."/>
            <person name="Ohm R.A."/>
            <person name="Martin F."/>
            <person name="Silar P."/>
            <person name="Natvig D.O."/>
            <person name="Lalanne C."/>
            <person name="Gautier V."/>
            <person name="Ament-Velasquez S.L."/>
            <person name="Kruys A."/>
            <person name="Hutchinson M.I."/>
            <person name="Powell A.J."/>
            <person name="Barry K."/>
            <person name="Miller A.N."/>
            <person name="Grigoriev I.V."/>
            <person name="Debuchy R."/>
            <person name="Gladieux P."/>
            <person name="Hiltunen Thoren M."/>
            <person name="Johannesson H."/>
        </authorList>
    </citation>
    <scope>NUCLEOTIDE SEQUENCE</scope>
    <source>
        <strain evidence="3">PSN309</strain>
    </source>
</reference>
<comment type="similarity">
    <text evidence="1">Belongs to the HAD-like hydrolase superfamily. S-2-haloalkanoic acid dehalogenase family.</text>
</comment>
<dbReference type="Gene3D" id="3.40.50.1000">
    <property type="entry name" value="HAD superfamily/HAD-like"/>
    <property type="match status" value="1"/>
</dbReference>
<reference evidence="3" key="2">
    <citation type="submission" date="2023-05" db="EMBL/GenBank/DDBJ databases">
        <authorList>
            <consortium name="Lawrence Berkeley National Laboratory"/>
            <person name="Steindorff A."/>
            <person name="Hensen N."/>
            <person name="Bonometti L."/>
            <person name="Westerberg I."/>
            <person name="Brannstrom I.O."/>
            <person name="Guillou S."/>
            <person name="Cros-Aarteil S."/>
            <person name="Calhoun S."/>
            <person name="Haridas S."/>
            <person name="Kuo A."/>
            <person name="Mondo S."/>
            <person name="Pangilinan J."/>
            <person name="Riley R."/>
            <person name="Labutti K."/>
            <person name="Andreopoulos B."/>
            <person name="Lipzen A."/>
            <person name="Chen C."/>
            <person name="Yanf M."/>
            <person name="Daum C."/>
            <person name="Ng V."/>
            <person name="Clum A."/>
            <person name="Ohm R."/>
            <person name="Martin F."/>
            <person name="Silar P."/>
            <person name="Natvig D."/>
            <person name="Lalanne C."/>
            <person name="Gautier V."/>
            <person name="Ament-Velasquez S.L."/>
            <person name="Kruys A."/>
            <person name="Hutchinson M.I."/>
            <person name="Powell A.J."/>
            <person name="Barry K."/>
            <person name="Miller A.N."/>
            <person name="Grigoriev I.V."/>
            <person name="Debuchy R."/>
            <person name="Gladieux P."/>
            <person name="Thoren M.H."/>
            <person name="Johannesson H."/>
        </authorList>
    </citation>
    <scope>NUCLEOTIDE SEQUENCE</scope>
    <source>
        <strain evidence="3">PSN309</strain>
    </source>
</reference>
<protein>
    <submittedName>
        <fullName evidence="3">HAD-like domain-containing protein</fullName>
    </submittedName>
</protein>
<comment type="caution">
    <text evidence="3">The sequence shown here is derived from an EMBL/GenBank/DDBJ whole genome shotgun (WGS) entry which is preliminary data.</text>
</comment>
<dbReference type="AlphaFoldDB" id="A0AAN7AJ70"/>
<sequence>MPGPPATPDPTLSNVKALTFDVFGTVVDWRSTVTTALQNTAASSSNPTLANVRRDWDHFAQLWRNSYGQFTRNFIPGQTSWKDIDTHHRDSLLSLLADWDLADTLTPEEVEQLTKTWHFLTPWSDSSAGIQRLGTKYVTATLSNGNTSLLNDLNESGKLHFQRIISAADFKAYKPNAKVYLGACETLGLEPEQVAMVAAHLGDLAAARELGFRTVYVERPGEEEWEPEEERYAEARKWVDVWIGEGEGGLEEVARRLVA</sequence>